<keyword evidence="2" id="KW-1185">Reference proteome</keyword>
<dbReference type="Proteomes" id="UP000836404">
    <property type="component" value="Unassembled WGS sequence"/>
</dbReference>
<dbReference type="AlphaFoldDB" id="A0A9N8M9B8"/>
<name>A0A9N8M9B8_9BASI</name>
<accession>A0A9N8M9B8</accession>
<protein>
    <submittedName>
        <fullName evidence="1">Uncharacterized protein</fullName>
    </submittedName>
</protein>
<dbReference type="EMBL" id="CAJHJF010006847">
    <property type="protein sequence ID" value="CAD6959416.1"/>
    <property type="molecule type" value="Genomic_DNA"/>
</dbReference>
<evidence type="ECO:0000313" key="2">
    <source>
        <dbReference type="Proteomes" id="UP000836404"/>
    </source>
</evidence>
<sequence>MASPPGNGSFAKTSKYCTHLALSADLILGDATSTMSVHEIACTMDDEAGQIHNVTLNCWSREQPLQGLYIVYHVPFATHPNRLGVSDSTTMRRLPDEFDGLLSDGPTLPPAPIRLRGVGAIISVDADRKVGLVQGFTYLNKTHQWQGFKLRLTFEDTARWASWTIPAARNLVDFDCIVAQMGPDNILDVHIRHIMVVGPAPVALMQSLDINVPANNDRAERLRQARAANG</sequence>
<reference evidence="1 2" key="1">
    <citation type="submission" date="2020-10" db="EMBL/GenBank/DDBJ databases">
        <authorList>
            <person name="Sedaghatjoo S."/>
        </authorList>
    </citation>
    <scope>NUCLEOTIDE SEQUENCE [LARGE SCALE GENOMIC DNA]</scope>
    <source>
        <strain evidence="1 2">LLFL</strain>
    </source>
</reference>
<comment type="caution">
    <text evidence="1">The sequence shown here is derived from an EMBL/GenBank/DDBJ whole genome shotgun (WGS) entry which is preliminary data.</text>
</comment>
<gene>
    <name evidence="1" type="ORF">JKILLFL_G8409</name>
</gene>
<proteinExistence type="predicted"/>
<evidence type="ECO:0000313" key="1">
    <source>
        <dbReference type="EMBL" id="CAD6959416.1"/>
    </source>
</evidence>
<organism evidence="1 2">
    <name type="scientific">Tilletia laevis</name>
    <dbReference type="NCBI Taxonomy" id="157183"/>
    <lineage>
        <taxon>Eukaryota</taxon>
        <taxon>Fungi</taxon>
        <taxon>Dikarya</taxon>
        <taxon>Basidiomycota</taxon>
        <taxon>Ustilaginomycotina</taxon>
        <taxon>Exobasidiomycetes</taxon>
        <taxon>Tilletiales</taxon>
        <taxon>Tilletiaceae</taxon>
        <taxon>Tilletia</taxon>
    </lineage>
</organism>